<reference evidence="1" key="1">
    <citation type="submission" date="2022-11" db="EMBL/GenBank/DDBJ databases">
        <authorList>
            <person name="Hyden B.L."/>
            <person name="Feng K."/>
            <person name="Yates T."/>
            <person name="Jawdy S."/>
            <person name="Smart L.B."/>
            <person name="Muchero W."/>
        </authorList>
    </citation>
    <scope>NUCLEOTIDE SEQUENCE</scope>
    <source>
        <tissue evidence="1">Shoot tip</tissue>
    </source>
</reference>
<organism evidence="1 2">
    <name type="scientific">Salix koriyanagi</name>
    <dbReference type="NCBI Taxonomy" id="2511006"/>
    <lineage>
        <taxon>Eukaryota</taxon>
        <taxon>Viridiplantae</taxon>
        <taxon>Streptophyta</taxon>
        <taxon>Embryophyta</taxon>
        <taxon>Tracheophyta</taxon>
        <taxon>Spermatophyta</taxon>
        <taxon>Magnoliopsida</taxon>
        <taxon>eudicotyledons</taxon>
        <taxon>Gunneridae</taxon>
        <taxon>Pentapetalae</taxon>
        <taxon>rosids</taxon>
        <taxon>fabids</taxon>
        <taxon>Malpighiales</taxon>
        <taxon>Salicaceae</taxon>
        <taxon>Saliceae</taxon>
        <taxon>Salix</taxon>
    </lineage>
</organism>
<evidence type="ECO:0000313" key="2">
    <source>
        <dbReference type="Proteomes" id="UP001151752"/>
    </source>
</evidence>
<accession>A0A9Q1AI27</accession>
<sequence>MEFQLDLGIDQQDIFAHKSVPVFYTCIYLGYLGTKYTSSDLKFQIACSKTQQLGFELEIISRKSTF</sequence>
<dbReference type="AlphaFoldDB" id="A0A9Q1AI27"/>
<evidence type="ECO:0000313" key="1">
    <source>
        <dbReference type="EMBL" id="KAJ6772245.1"/>
    </source>
</evidence>
<name>A0A9Q1AI27_9ROSI</name>
<protein>
    <submittedName>
        <fullName evidence="1">Uncharacterized protein</fullName>
    </submittedName>
</protein>
<proteinExistence type="predicted"/>
<gene>
    <name evidence="1" type="ORF">OIU74_018469</name>
</gene>
<comment type="caution">
    <text evidence="1">The sequence shown here is derived from an EMBL/GenBank/DDBJ whole genome shotgun (WGS) entry which is preliminary data.</text>
</comment>
<dbReference type="Proteomes" id="UP001151752">
    <property type="component" value="Chromosome 10"/>
</dbReference>
<keyword evidence="2" id="KW-1185">Reference proteome</keyword>
<reference evidence="1" key="2">
    <citation type="journal article" date="2023" name="Int. J. Mol. Sci.">
        <title>De Novo Assembly and Annotation of 11 Diverse Shrub Willow (Salix) Genomes Reveals Novel Gene Organization in Sex-Linked Regions.</title>
        <authorList>
            <person name="Hyden B."/>
            <person name="Feng K."/>
            <person name="Yates T.B."/>
            <person name="Jawdy S."/>
            <person name="Cereghino C."/>
            <person name="Smart L.B."/>
            <person name="Muchero W."/>
        </authorList>
    </citation>
    <scope>NUCLEOTIDE SEQUENCE</scope>
    <source>
        <tissue evidence="1">Shoot tip</tissue>
    </source>
</reference>
<dbReference type="EMBL" id="JAPFFM010000002">
    <property type="protein sequence ID" value="KAJ6772245.1"/>
    <property type="molecule type" value="Genomic_DNA"/>
</dbReference>